<keyword evidence="2" id="KW-1185">Reference proteome</keyword>
<organism evidence="1 2">
    <name type="scientific">Volvox reticuliferus</name>
    <dbReference type="NCBI Taxonomy" id="1737510"/>
    <lineage>
        <taxon>Eukaryota</taxon>
        <taxon>Viridiplantae</taxon>
        <taxon>Chlorophyta</taxon>
        <taxon>core chlorophytes</taxon>
        <taxon>Chlorophyceae</taxon>
        <taxon>CS clade</taxon>
        <taxon>Chlamydomonadales</taxon>
        <taxon>Volvocaceae</taxon>
        <taxon>Volvox</taxon>
    </lineage>
</organism>
<dbReference type="EMBL" id="BNCP01000029">
    <property type="protein sequence ID" value="GIL84347.1"/>
    <property type="molecule type" value="Genomic_DNA"/>
</dbReference>
<name>A0A8J4FU45_9CHLO</name>
<sequence>MKMAVTAVVEALVNGRGSSGQKNTEDMVNGVAAAAAATTAAAADFFQSNSKYTTSGGGGGAVRNSTSATTAGMMHSASRQLSASPLEHRQRLQRLVRARSILGTRLGGGGFGDVADGSSNLSPSVAGLLATSPLCLGSGVGGVGGAGGGGLYEMDTQAGEDDPIICSGAFTLGTPLETFTDGASDAFAYRGASCTAQAATTPAVATLASQYQPIADALPRLSRHLPHDESLSLETQLLLRNSATVTVTPATAAATAIPEGNEFAFSGPCEMAVDDAPADDPWAGIVAAAAAAAARVVAEAPVFAEQWHEVTVRGCGDPSGSDPVLLVIQTDVTRMVEAEAALVEILDADHRLLADNFPATCRTTYDAAPVAGGPEKEASGEPTGW</sequence>
<proteinExistence type="predicted"/>
<accession>A0A8J4FU45</accession>
<evidence type="ECO:0000313" key="2">
    <source>
        <dbReference type="Proteomes" id="UP000747110"/>
    </source>
</evidence>
<feature type="non-terminal residue" evidence="1">
    <location>
        <position position="1"/>
    </location>
</feature>
<reference evidence="1" key="1">
    <citation type="journal article" date="2021" name="Proc. Natl. Acad. Sci. U.S.A.">
        <title>Three genomes in the algal genus Volvox reveal the fate of a haploid sex-determining region after a transition to homothallism.</title>
        <authorList>
            <person name="Yamamoto K."/>
            <person name="Hamaji T."/>
            <person name="Kawai-Toyooka H."/>
            <person name="Matsuzaki R."/>
            <person name="Takahashi F."/>
            <person name="Nishimura Y."/>
            <person name="Kawachi M."/>
            <person name="Noguchi H."/>
            <person name="Minakuchi Y."/>
            <person name="Umen J.G."/>
            <person name="Toyoda A."/>
            <person name="Nozaki H."/>
        </authorList>
    </citation>
    <scope>NUCLEOTIDE SEQUENCE</scope>
    <source>
        <strain evidence="1">NIES-3786</strain>
    </source>
</reference>
<gene>
    <name evidence="1" type="ORF">Vretifemale_13009</name>
</gene>
<dbReference type="AlphaFoldDB" id="A0A8J4FU45"/>
<comment type="caution">
    <text evidence="1">The sequence shown here is derived from an EMBL/GenBank/DDBJ whole genome shotgun (WGS) entry which is preliminary data.</text>
</comment>
<evidence type="ECO:0000313" key="1">
    <source>
        <dbReference type="EMBL" id="GIL84347.1"/>
    </source>
</evidence>
<protein>
    <submittedName>
        <fullName evidence="1">Uncharacterized protein</fullName>
    </submittedName>
</protein>
<dbReference type="Proteomes" id="UP000747110">
    <property type="component" value="Unassembled WGS sequence"/>
</dbReference>